<sequence length="65" mass="7585">MERDKEYLKVPEVAEYLQIGRTRAYELVGSGEIPSVRIGRSLRVSRRELERWLEERRQPGIGGRG</sequence>
<feature type="domain" description="Helix-turn-helix" evidence="1">
    <location>
        <begin position="7"/>
        <end position="57"/>
    </location>
</feature>
<evidence type="ECO:0000259" key="1">
    <source>
        <dbReference type="Pfam" id="PF12728"/>
    </source>
</evidence>
<dbReference type="STRING" id="266117.Rxyl_1923"/>
<dbReference type="EMBL" id="CP000386">
    <property type="protein sequence ID" value="ABG04870.1"/>
    <property type="molecule type" value="Genomic_DNA"/>
</dbReference>
<dbReference type="Pfam" id="PF12728">
    <property type="entry name" value="HTH_17"/>
    <property type="match status" value="1"/>
</dbReference>
<dbReference type="InterPro" id="IPR041657">
    <property type="entry name" value="HTH_17"/>
</dbReference>
<dbReference type="InterPro" id="IPR009061">
    <property type="entry name" value="DNA-bd_dom_put_sf"/>
</dbReference>
<dbReference type="HOGENOM" id="CLU_140176_10_3_11"/>
<dbReference type="KEGG" id="rxy:Rxyl_1923"/>
<dbReference type="Gene3D" id="3.90.105.50">
    <property type="match status" value="1"/>
</dbReference>
<gene>
    <name evidence="2" type="ordered locus">Rxyl_1923</name>
</gene>
<evidence type="ECO:0000313" key="2">
    <source>
        <dbReference type="EMBL" id="ABG04870.1"/>
    </source>
</evidence>
<keyword evidence="3" id="KW-1185">Reference proteome</keyword>
<dbReference type="Proteomes" id="UP000006637">
    <property type="component" value="Chromosome"/>
</dbReference>
<accession>Q1AUQ8</accession>
<name>Q1AUQ8_RUBXD</name>
<evidence type="ECO:0000313" key="3">
    <source>
        <dbReference type="Proteomes" id="UP000006637"/>
    </source>
</evidence>
<dbReference type="OrthoDB" id="3789542at2"/>
<dbReference type="NCBIfam" id="TIGR01764">
    <property type="entry name" value="excise"/>
    <property type="match status" value="1"/>
</dbReference>
<dbReference type="InterPro" id="IPR038148">
    <property type="entry name" value="Tn1545/Tn916_Xis"/>
</dbReference>
<dbReference type="InterPro" id="IPR010093">
    <property type="entry name" value="SinI_DNA-bd"/>
</dbReference>
<organism evidence="2 3">
    <name type="scientific">Rubrobacter xylanophilus (strain DSM 9941 / JCM 11954 / NBRC 16129 / PRD-1)</name>
    <dbReference type="NCBI Taxonomy" id="266117"/>
    <lineage>
        <taxon>Bacteria</taxon>
        <taxon>Bacillati</taxon>
        <taxon>Actinomycetota</taxon>
        <taxon>Rubrobacteria</taxon>
        <taxon>Rubrobacterales</taxon>
        <taxon>Rubrobacteraceae</taxon>
        <taxon>Rubrobacter</taxon>
    </lineage>
</organism>
<dbReference type="RefSeq" id="WP_011564885.1">
    <property type="nucleotide sequence ID" value="NC_008148.1"/>
</dbReference>
<proteinExistence type="predicted"/>
<dbReference type="SUPFAM" id="SSF46955">
    <property type="entry name" value="Putative DNA-binding domain"/>
    <property type="match status" value="1"/>
</dbReference>
<reference evidence="2 3" key="1">
    <citation type="submission" date="2006-06" db="EMBL/GenBank/DDBJ databases">
        <title>Complete sequence of Rubrobacter xylanophilus DSM 9941.</title>
        <authorList>
            <consortium name="US DOE Joint Genome Institute"/>
            <person name="Copeland A."/>
            <person name="Lucas S."/>
            <person name="Lapidus A."/>
            <person name="Barry K."/>
            <person name="Detter J.C."/>
            <person name="Glavina del Rio T."/>
            <person name="Hammon N."/>
            <person name="Israni S."/>
            <person name="Dalin E."/>
            <person name="Tice H."/>
            <person name="Pitluck S."/>
            <person name="Munk A.C."/>
            <person name="Brettin T."/>
            <person name="Bruce D."/>
            <person name="Han C."/>
            <person name="Tapia R."/>
            <person name="Gilna P."/>
            <person name="Schmutz J."/>
            <person name="Larimer F."/>
            <person name="Land M."/>
            <person name="Hauser L."/>
            <person name="Kyrpides N."/>
            <person name="Lykidis A."/>
            <person name="da Costa M.S."/>
            <person name="Rainey F.A."/>
            <person name="Empadinhas N."/>
            <person name="Jolivet E."/>
            <person name="Battista J.R."/>
            <person name="Richardson P."/>
        </authorList>
    </citation>
    <scope>NUCLEOTIDE SEQUENCE [LARGE SCALE GENOMIC DNA]</scope>
    <source>
        <strain evidence="3">DSM 9941 / NBRC 16129 / PRD-1</strain>
    </source>
</reference>
<dbReference type="AlphaFoldDB" id="Q1AUQ8"/>
<dbReference type="eggNOG" id="COG3311">
    <property type="taxonomic scope" value="Bacteria"/>
</dbReference>
<dbReference type="GO" id="GO:0003677">
    <property type="term" value="F:DNA binding"/>
    <property type="evidence" value="ECO:0007669"/>
    <property type="project" value="InterPro"/>
</dbReference>
<protein>
    <submittedName>
        <fullName evidence="2">Phage transcriptional regulator, AlpA</fullName>
    </submittedName>
</protein>